<name>A0A8T0VAH5_PANVG</name>
<gene>
    <name evidence="1" type="ORF">PVAP13_2NG076346</name>
</gene>
<organism evidence="1 2">
    <name type="scientific">Panicum virgatum</name>
    <name type="common">Blackwell switchgrass</name>
    <dbReference type="NCBI Taxonomy" id="38727"/>
    <lineage>
        <taxon>Eukaryota</taxon>
        <taxon>Viridiplantae</taxon>
        <taxon>Streptophyta</taxon>
        <taxon>Embryophyta</taxon>
        <taxon>Tracheophyta</taxon>
        <taxon>Spermatophyta</taxon>
        <taxon>Magnoliopsida</taxon>
        <taxon>Liliopsida</taxon>
        <taxon>Poales</taxon>
        <taxon>Poaceae</taxon>
        <taxon>PACMAD clade</taxon>
        <taxon>Panicoideae</taxon>
        <taxon>Panicodae</taxon>
        <taxon>Paniceae</taxon>
        <taxon>Panicinae</taxon>
        <taxon>Panicum</taxon>
        <taxon>Panicum sect. Hiantes</taxon>
    </lineage>
</organism>
<dbReference type="AlphaFoldDB" id="A0A8T0VAH5"/>
<evidence type="ECO:0000313" key="1">
    <source>
        <dbReference type="EMBL" id="KAG2632220.1"/>
    </source>
</evidence>
<dbReference type="EMBL" id="CM029040">
    <property type="protein sequence ID" value="KAG2632220.1"/>
    <property type="molecule type" value="Genomic_DNA"/>
</dbReference>
<sequence length="117" mass="13210">MCKDYIFTTLVQSMFVDLLNSIFFSLDHPNFKCHPRFSTESRGYMATIFEPLFWQGYPSFFLVTHSSLSTILRVESHFTENGGSEGSYRVAIGSSGWALGLGASECEPFFFPASNHE</sequence>
<keyword evidence="2" id="KW-1185">Reference proteome</keyword>
<dbReference type="Proteomes" id="UP000823388">
    <property type="component" value="Chromosome 2N"/>
</dbReference>
<comment type="caution">
    <text evidence="1">The sequence shown here is derived from an EMBL/GenBank/DDBJ whole genome shotgun (WGS) entry which is preliminary data.</text>
</comment>
<reference evidence="1" key="1">
    <citation type="submission" date="2020-05" db="EMBL/GenBank/DDBJ databases">
        <title>WGS assembly of Panicum virgatum.</title>
        <authorList>
            <person name="Lovell J.T."/>
            <person name="Jenkins J."/>
            <person name="Shu S."/>
            <person name="Juenger T.E."/>
            <person name="Schmutz J."/>
        </authorList>
    </citation>
    <scope>NUCLEOTIDE SEQUENCE</scope>
    <source>
        <strain evidence="1">AP13</strain>
    </source>
</reference>
<accession>A0A8T0VAH5</accession>
<evidence type="ECO:0000313" key="2">
    <source>
        <dbReference type="Proteomes" id="UP000823388"/>
    </source>
</evidence>
<protein>
    <submittedName>
        <fullName evidence="1">Uncharacterized protein</fullName>
    </submittedName>
</protein>
<proteinExistence type="predicted"/>